<dbReference type="GO" id="GO:0005737">
    <property type="term" value="C:cytoplasm"/>
    <property type="evidence" value="ECO:0007669"/>
    <property type="project" value="UniProtKB-SubCell"/>
</dbReference>
<keyword evidence="1 6" id="KW-0436">Ligase</keyword>
<dbReference type="EMBL" id="OMOI01000001">
    <property type="protein sequence ID" value="SPF75869.1"/>
    <property type="molecule type" value="Genomic_DNA"/>
</dbReference>
<evidence type="ECO:0000313" key="8">
    <source>
        <dbReference type="EMBL" id="SPF75869.1"/>
    </source>
</evidence>
<dbReference type="GO" id="GO:0006400">
    <property type="term" value="P:tRNA modification"/>
    <property type="evidence" value="ECO:0007669"/>
    <property type="project" value="UniProtKB-UniRule"/>
</dbReference>
<dbReference type="NCBIfam" id="TIGR02432">
    <property type="entry name" value="lysidine_TilS_N"/>
    <property type="match status" value="1"/>
</dbReference>
<dbReference type="PANTHER" id="PTHR43033:SF5">
    <property type="entry name" value="TRNA(ILE)-LYSIDINE SYNTHETASE"/>
    <property type="match status" value="1"/>
</dbReference>
<evidence type="ECO:0000256" key="5">
    <source>
        <dbReference type="ARBA" id="ARBA00048539"/>
    </source>
</evidence>
<comment type="similarity">
    <text evidence="6">Belongs to the tRNA(Ile)-lysidine synthase family.</text>
</comment>
<evidence type="ECO:0000259" key="7">
    <source>
        <dbReference type="Pfam" id="PF01171"/>
    </source>
</evidence>
<comment type="catalytic activity">
    <reaction evidence="5 6">
        <text>cytidine(34) in tRNA(Ile2) + L-lysine + ATP = lysidine(34) in tRNA(Ile2) + AMP + diphosphate + H(+)</text>
        <dbReference type="Rhea" id="RHEA:43744"/>
        <dbReference type="Rhea" id="RHEA-COMP:10625"/>
        <dbReference type="Rhea" id="RHEA-COMP:10670"/>
        <dbReference type="ChEBI" id="CHEBI:15378"/>
        <dbReference type="ChEBI" id="CHEBI:30616"/>
        <dbReference type="ChEBI" id="CHEBI:32551"/>
        <dbReference type="ChEBI" id="CHEBI:33019"/>
        <dbReference type="ChEBI" id="CHEBI:82748"/>
        <dbReference type="ChEBI" id="CHEBI:83665"/>
        <dbReference type="ChEBI" id="CHEBI:456215"/>
        <dbReference type="EC" id="6.3.4.19"/>
    </reaction>
</comment>
<keyword evidence="2 6" id="KW-0819">tRNA processing</keyword>
<dbReference type="InterPro" id="IPR012094">
    <property type="entry name" value="tRNA_Ile_lys_synt"/>
</dbReference>
<dbReference type="AlphaFoldDB" id="A0A2R8AJ05"/>
<evidence type="ECO:0000256" key="6">
    <source>
        <dbReference type="HAMAP-Rule" id="MF_01161"/>
    </source>
</evidence>
<feature type="domain" description="tRNA(Ile)-lysidine/2-thiocytidine synthase N-terminal" evidence="7">
    <location>
        <begin position="1"/>
        <end position="167"/>
    </location>
</feature>
<reference evidence="8 9" key="1">
    <citation type="submission" date="2018-03" db="EMBL/GenBank/DDBJ databases">
        <authorList>
            <person name="Keele B.F."/>
        </authorList>
    </citation>
    <scope>NUCLEOTIDE SEQUENCE [LARGE SCALE GENOMIC DNA]</scope>
    <source>
        <strain evidence="8 9">CECT 8811</strain>
    </source>
</reference>
<sequence>MAMLALAVAWAKAHGGELRVATLDHGLRNEAADEAHWVKAHCAELGLQHDTLIWADAPSGNVQNAARTARYDLLASWARSHKLDAVAMAHTADDQAETFVMRLARGSGVDGLSSMRDDWVAQNMRWLRPVLATNRDDLRLYLTEQGVGWVDDPSNSDPRFERVRVRKAMDDLARLGLDRDRLVSTAQRMSEARIALTQAAVDAAKTCANVALGDVVFDAAAYVALPTETRHRLLTAAIRFVSGATYRPRYDALREVEAQVLDGQRRTLSGCTLDRKAGQVIVGRELNAIRSEIAQPGHSWDGRWVVTGPETAQVCALGQAITDCKDWRATGHPRDRLMTTPALFDGDTLLAAPAAGFFCKGVELDGPRMADFLNTILSH</sequence>
<evidence type="ECO:0000256" key="2">
    <source>
        <dbReference type="ARBA" id="ARBA00022694"/>
    </source>
</evidence>
<comment type="subcellular location">
    <subcellularLocation>
        <location evidence="6">Cytoplasm</location>
    </subcellularLocation>
</comment>
<dbReference type="Pfam" id="PF01171">
    <property type="entry name" value="ATP_bind_3"/>
    <property type="match status" value="1"/>
</dbReference>
<evidence type="ECO:0000313" key="9">
    <source>
        <dbReference type="Proteomes" id="UP000244911"/>
    </source>
</evidence>
<dbReference type="CDD" id="cd01992">
    <property type="entry name" value="TilS_N"/>
    <property type="match status" value="1"/>
</dbReference>
<comment type="function">
    <text evidence="6">Ligates lysine onto the cytidine present at position 34 of the AUA codon-specific tRNA(Ile) that contains the anticodon CAU, in an ATP-dependent manner. Cytidine is converted to lysidine, thus changing the amino acid specificity of the tRNA from methionine to isoleucine.</text>
</comment>
<dbReference type="SUPFAM" id="SSF52402">
    <property type="entry name" value="Adenine nucleotide alpha hydrolases-like"/>
    <property type="match status" value="1"/>
</dbReference>
<dbReference type="HAMAP" id="MF_01161">
    <property type="entry name" value="tRNA_Ile_lys_synt"/>
    <property type="match status" value="1"/>
</dbReference>
<evidence type="ECO:0000256" key="3">
    <source>
        <dbReference type="ARBA" id="ARBA00022741"/>
    </source>
</evidence>
<name>A0A2R8AJ05_9RHOB</name>
<dbReference type="Proteomes" id="UP000244911">
    <property type="component" value="Unassembled WGS sequence"/>
</dbReference>
<evidence type="ECO:0000256" key="4">
    <source>
        <dbReference type="ARBA" id="ARBA00022840"/>
    </source>
</evidence>
<comment type="caution">
    <text evidence="6">Lacks conserved residue(s) required for the propagation of feature annotation.</text>
</comment>
<accession>A0A2R8AJ05</accession>
<gene>
    <name evidence="6 8" type="primary">tilS</name>
    <name evidence="8" type="ORF">ALP8811_00863</name>
</gene>
<dbReference type="OrthoDB" id="9807403at2"/>
<keyword evidence="9" id="KW-1185">Reference proteome</keyword>
<keyword evidence="3" id="KW-0547">Nucleotide-binding</keyword>
<organism evidence="8 9">
    <name type="scientific">Aliiroseovarius pelagivivens</name>
    <dbReference type="NCBI Taxonomy" id="1639690"/>
    <lineage>
        <taxon>Bacteria</taxon>
        <taxon>Pseudomonadati</taxon>
        <taxon>Pseudomonadota</taxon>
        <taxon>Alphaproteobacteria</taxon>
        <taxon>Rhodobacterales</taxon>
        <taxon>Paracoccaceae</taxon>
        <taxon>Aliiroseovarius</taxon>
    </lineage>
</organism>
<dbReference type="GO" id="GO:0005524">
    <property type="term" value="F:ATP binding"/>
    <property type="evidence" value="ECO:0007669"/>
    <property type="project" value="UniProtKB-KW"/>
</dbReference>
<keyword evidence="4" id="KW-0067">ATP-binding</keyword>
<dbReference type="InterPro" id="IPR011063">
    <property type="entry name" value="TilS/TtcA_N"/>
</dbReference>
<dbReference type="InterPro" id="IPR014729">
    <property type="entry name" value="Rossmann-like_a/b/a_fold"/>
</dbReference>
<dbReference type="Gene3D" id="3.40.50.620">
    <property type="entry name" value="HUPs"/>
    <property type="match status" value="1"/>
</dbReference>
<evidence type="ECO:0000256" key="1">
    <source>
        <dbReference type="ARBA" id="ARBA00022598"/>
    </source>
</evidence>
<dbReference type="InterPro" id="IPR012795">
    <property type="entry name" value="tRNA_Ile_lys_synt_N"/>
</dbReference>
<dbReference type="GO" id="GO:0032267">
    <property type="term" value="F:tRNA(Ile)-lysidine synthase activity"/>
    <property type="evidence" value="ECO:0007669"/>
    <property type="project" value="UniProtKB-EC"/>
</dbReference>
<dbReference type="PANTHER" id="PTHR43033">
    <property type="entry name" value="TRNA(ILE)-LYSIDINE SYNTHASE-RELATED"/>
    <property type="match status" value="1"/>
</dbReference>
<protein>
    <recommendedName>
        <fullName evidence="6">tRNA(Ile)-lysidine synthase</fullName>
        <ecNumber evidence="6">6.3.4.19</ecNumber>
    </recommendedName>
    <alternativeName>
        <fullName evidence="6">tRNA(Ile)-2-lysyl-cytidine synthase</fullName>
    </alternativeName>
    <alternativeName>
        <fullName evidence="6">tRNA(Ile)-lysidine synthetase</fullName>
    </alternativeName>
</protein>
<dbReference type="EC" id="6.3.4.19" evidence="6"/>
<keyword evidence="6" id="KW-0963">Cytoplasm</keyword>
<proteinExistence type="inferred from homology"/>